<evidence type="ECO:0000256" key="2">
    <source>
        <dbReference type="ARBA" id="ARBA00010788"/>
    </source>
</evidence>
<sequence length="259" mass="29445">MLCHQSINQHCYLLQTIHHTDSEETQGFDLKYANFRVNRKMPLISEFHDSLPYIDDDPTAQARADIDKLISAEMAPNHQAVLHPSIPALPQIQFSALMQKELDRKEVNLPLTGGIDLSRYEAPEAPEDTLASGKEPAEILDSWQQTLRKAYTASSHLSTRQENLALLEAHGKNAWLIGNSQLEDILRRIEKELQETKEATDAVHKERKMRQETARGELVGLEDAWKRGVGRMIDVELAAEKLLQDILERRRQLSGAQLQ</sequence>
<keyword evidence="6" id="KW-0539">Nucleus</keyword>
<accession>A0A1J9PY09</accession>
<reference evidence="8 9" key="1">
    <citation type="submission" date="2015-08" db="EMBL/GenBank/DDBJ databases">
        <title>Emmonsia species relationships and genome sequence.</title>
        <authorList>
            <person name="Cuomo C.A."/>
            <person name="Schwartz I.S."/>
            <person name="Kenyon C."/>
            <person name="De Hoog G.S."/>
            <person name="Govender N.P."/>
            <person name="Botha A."/>
            <person name="Moreno L."/>
            <person name="De Vries M."/>
            <person name="Munoz J.F."/>
            <person name="Stielow J.B."/>
        </authorList>
    </citation>
    <scope>NUCLEOTIDE SEQUENCE [LARGE SCALE GENOMIC DNA]</scope>
    <source>
        <strain evidence="8 9">EI222</strain>
    </source>
</reference>
<evidence type="ECO:0000256" key="1">
    <source>
        <dbReference type="ARBA" id="ARBA00004123"/>
    </source>
</evidence>
<dbReference type="PANTHER" id="PTHR13296:SF0">
    <property type="entry name" value="PRE-MRNA-SPLICING FACTOR SPF27"/>
    <property type="match status" value="1"/>
</dbReference>
<evidence type="ECO:0000256" key="5">
    <source>
        <dbReference type="ARBA" id="ARBA00023187"/>
    </source>
</evidence>
<evidence type="ECO:0000256" key="7">
    <source>
        <dbReference type="SAM" id="Coils"/>
    </source>
</evidence>
<dbReference type="GO" id="GO:0071011">
    <property type="term" value="C:precatalytic spliceosome"/>
    <property type="evidence" value="ECO:0007669"/>
    <property type="project" value="TreeGrafter"/>
</dbReference>
<dbReference type="InterPro" id="IPR008409">
    <property type="entry name" value="SPF27"/>
</dbReference>
<dbReference type="OrthoDB" id="205794at2759"/>
<evidence type="ECO:0000313" key="9">
    <source>
        <dbReference type="Proteomes" id="UP000242791"/>
    </source>
</evidence>
<keyword evidence="7" id="KW-0175">Coiled coil</keyword>
<dbReference type="VEuPathDB" id="FungiDB:ACJ73_07438"/>
<name>A0A1J9PY09_9EURO</name>
<dbReference type="STRING" id="1658174.A0A1J9PY09"/>
<evidence type="ECO:0008006" key="10">
    <source>
        <dbReference type="Google" id="ProtNLM"/>
    </source>
</evidence>
<dbReference type="GO" id="GO:0071013">
    <property type="term" value="C:catalytic step 2 spliceosome"/>
    <property type="evidence" value="ECO:0007669"/>
    <property type="project" value="TreeGrafter"/>
</dbReference>
<gene>
    <name evidence="8" type="ORF">ACJ73_07438</name>
</gene>
<organism evidence="8 9">
    <name type="scientific">Blastomyces percursus</name>
    <dbReference type="NCBI Taxonomy" id="1658174"/>
    <lineage>
        <taxon>Eukaryota</taxon>
        <taxon>Fungi</taxon>
        <taxon>Dikarya</taxon>
        <taxon>Ascomycota</taxon>
        <taxon>Pezizomycotina</taxon>
        <taxon>Eurotiomycetes</taxon>
        <taxon>Eurotiomycetidae</taxon>
        <taxon>Onygenales</taxon>
        <taxon>Ajellomycetaceae</taxon>
        <taxon>Blastomyces</taxon>
    </lineage>
</organism>
<evidence type="ECO:0000256" key="3">
    <source>
        <dbReference type="ARBA" id="ARBA00022664"/>
    </source>
</evidence>
<comment type="caution">
    <text evidence="8">The sequence shown here is derived from an EMBL/GenBank/DDBJ whole genome shotgun (WGS) entry which is preliminary data.</text>
</comment>
<dbReference type="AlphaFoldDB" id="A0A1J9PY09"/>
<proteinExistence type="inferred from homology"/>
<keyword evidence="9" id="KW-1185">Reference proteome</keyword>
<evidence type="ECO:0000313" key="8">
    <source>
        <dbReference type="EMBL" id="OJD21222.1"/>
    </source>
</evidence>
<dbReference type="GO" id="GO:0008380">
    <property type="term" value="P:RNA splicing"/>
    <property type="evidence" value="ECO:0007669"/>
    <property type="project" value="UniProtKB-KW"/>
</dbReference>
<keyword evidence="4" id="KW-0747">Spliceosome</keyword>
<keyword evidence="3" id="KW-0507">mRNA processing</keyword>
<protein>
    <recommendedName>
        <fullName evidence="10">Pre-mRNA-splicing factor SPF27</fullName>
    </recommendedName>
</protein>
<dbReference type="GO" id="GO:0000974">
    <property type="term" value="C:Prp19 complex"/>
    <property type="evidence" value="ECO:0007669"/>
    <property type="project" value="TreeGrafter"/>
</dbReference>
<evidence type="ECO:0000256" key="4">
    <source>
        <dbReference type="ARBA" id="ARBA00022728"/>
    </source>
</evidence>
<evidence type="ECO:0000256" key="6">
    <source>
        <dbReference type="ARBA" id="ARBA00023242"/>
    </source>
</evidence>
<feature type="coiled-coil region" evidence="7">
    <location>
        <begin position="179"/>
        <end position="206"/>
    </location>
</feature>
<comment type="subcellular location">
    <subcellularLocation>
        <location evidence="1">Nucleus</location>
    </subcellularLocation>
</comment>
<dbReference type="PANTHER" id="PTHR13296">
    <property type="entry name" value="BCAS2 PROTEIN"/>
    <property type="match status" value="1"/>
</dbReference>
<comment type="similarity">
    <text evidence="2">Belongs to the SPF27 family.</text>
</comment>
<dbReference type="Proteomes" id="UP000242791">
    <property type="component" value="Unassembled WGS sequence"/>
</dbReference>
<dbReference type="GO" id="GO:0006397">
    <property type="term" value="P:mRNA processing"/>
    <property type="evidence" value="ECO:0007669"/>
    <property type="project" value="UniProtKB-KW"/>
</dbReference>
<keyword evidence="5" id="KW-0508">mRNA splicing</keyword>
<dbReference type="Pfam" id="PF05700">
    <property type="entry name" value="BCAS2"/>
    <property type="match status" value="1"/>
</dbReference>
<dbReference type="EMBL" id="LGTZ01001503">
    <property type="protein sequence ID" value="OJD21222.1"/>
    <property type="molecule type" value="Genomic_DNA"/>
</dbReference>